<dbReference type="PANTHER" id="PTHR43329">
    <property type="entry name" value="EPOXIDE HYDROLASE"/>
    <property type="match status" value="1"/>
</dbReference>
<keyword evidence="2" id="KW-0378">Hydrolase</keyword>
<sequence>MTFPVTEHTVKTARHTTGYLACGAKDAPLLIFVHGWPELSLSWRHQLPAFAALGFRCIAPDMRGYGRSSTYARHEDFAQEEIVADMVELLTSLGRDKAVWIGHDWGSPVVWNMAAHHPEKTVGVASLCVPYLSTGFTLETVVPLVDRALYPEAQFPAGQWDYQFFYEESFDKACASFDANPRNLVKALFRKGDPSRVGKPAPTSMVRMAGGWFGGGACPDVPRDPDVLTEADMEAYAAALTRNGFFGPDSWYMNHKANAAYSKRAKNGGRLAMPVLFLHGAYDTTCETMTSKLADPMRRDCADLTEVVVPSGHWMAQEQPVAVNAALAKWLAAKLAVYWS</sequence>
<proteinExistence type="predicted"/>
<evidence type="ECO:0000313" key="2">
    <source>
        <dbReference type="EMBL" id="MBU8872297.1"/>
    </source>
</evidence>
<protein>
    <submittedName>
        <fullName evidence="2">Alpha/beta hydrolase</fullName>
    </submittedName>
</protein>
<feature type="domain" description="AB hydrolase-1" evidence="1">
    <location>
        <begin position="28"/>
        <end position="315"/>
    </location>
</feature>
<dbReference type="RefSeq" id="WP_216956114.1">
    <property type="nucleotide sequence ID" value="NZ_JAHOPB010000001.1"/>
</dbReference>
<reference evidence="2 3" key="1">
    <citation type="submission" date="2021-06" db="EMBL/GenBank/DDBJ databases">
        <authorList>
            <person name="Lee D.H."/>
        </authorList>
    </citation>
    <scope>NUCLEOTIDE SEQUENCE [LARGE SCALE GENOMIC DNA]</scope>
    <source>
        <strain evidence="2 3">MMS21-HV4-11</strain>
    </source>
</reference>
<organism evidence="2 3">
    <name type="scientific">Reyranella humidisoli</name>
    <dbReference type="NCBI Taxonomy" id="2849149"/>
    <lineage>
        <taxon>Bacteria</taxon>
        <taxon>Pseudomonadati</taxon>
        <taxon>Pseudomonadota</taxon>
        <taxon>Alphaproteobacteria</taxon>
        <taxon>Hyphomicrobiales</taxon>
        <taxon>Reyranellaceae</taxon>
        <taxon>Reyranella</taxon>
    </lineage>
</organism>
<evidence type="ECO:0000259" key="1">
    <source>
        <dbReference type="Pfam" id="PF00561"/>
    </source>
</evidence>
<dbReference type="Proteomes" id="UP000727907">
    <property type="component" value="Unassembled WGS sequence"/>
</dbReference>
<dbReference type="EMBL" id="JAHOPB010000001">
    <property type="protein sequence ID" value="MBU8872297.1"/>
    <property type="molecule type" value="Genomic_DNA"/>
</dbReference>
<gene>
    <name evidence="2" type="ORF">KQ910_00910</name>
</gene>
<accession>A0ABS6IEX4</accession>
<evidence type="ECO:0000313" key="3">
    <source>
        <dbReference type="Proteomes" id="UP000727907"/>
    </source>
</evidence>
<name>A0ABS6IEX4_9HYPH</name>
<comment type="caution">
    <text evidence="2">The sequence shown here is derived from an EMBL/GenBank/DDBJ whole genome shotgun (WGS) entry which is preliminary data.</text>
</comment>
<dbReference type="Pfam" id="PF00561">
    <property type="entry name" value="Abhydrolase_1"/>
    <property type="match status" value="1"/>
</dbReference>
<dbReference type="InterPro" id="IPR000073">
    <property type="entry name" value="AB_hydrolase_1"/>
</dbReference>
<dbReference type="GO" id="GO:0016787">
    <property type="term" value="F:hydrolase activity"/>
    <property type="evidence" value="ECO:0007669"/>
    <property type="project" value="UniProtKB-KW"/>
</dbReference>
<keyword evidence="3" id="KW-1185">Reference proteome</keyword>